<dbReference type="RefSeq" id="WP_289959036.1">
    <property type="nucleotide sequence ID" value="NZ_JAUEMJ010000008.1"/>
</dbReference>
<dbReference type="Pfam" id="PF04536">
    <property type="entry name" value="TPM_phosphatase"/>
    <property type="match status" value="1"/>
</dbReference>
<protein>
    <submittedName>
        <fullName evidence="6">TPM domain-containing protein</fullName>
    </submittedName>
</protein>
<keyword evidence="4" id="KW-0732">Signal</keyword>
<dbReference type="EMBL" id="JAUEMJ010000008">
    <property type="protein sequence ID" value="MDN3242380.1"/>
    <property type="molecule type" value="Genomic_DNA"/>
</dbReference>
<feature type="compositionally biased region" description="Gly residues" evidence="2">
    <location>
        <begin position="649"/>
        <end position="662"/>
    </location>
</feature>
<sequence>MSATVKCAAAVLAALWLALSGTAALAVPPLDLDSGAVTDQVGAVGDRGAAVDAAIDRLRADAAIGLYVAYVDSFSGYAPQDWANQTAVRSGLGTNDILLAIATGDRRYSWSVESGFPLSDEQLNEVAAAAIEPELADDDWAGAAIAAADGYREQADGGSSGGSGAGWLVFLLVLAVIALVVFLIWRRRRGKRGSPAGKQAQRMSTQDLDREASRLLVEGDDAVRTSDQDLGFAVAEFGQESTARFSTALDTAKSELAEAFRLRQTLDDDVPETEEQRRAVLTEIIDRLTKADAELDGAAAEFEELRDLGRRAPEAIEKLTADAKALAGRTGAAREALAALAAAYPASAYETIARNAEDAEDRLAFTDRNLTEARDALANGENGRAAVGVRAAEGGLAQAKQLLDAVTGRQTELAEAAKGLPALLASLQQDIGEAERKADGSPGGEWLRRAAADARAVTAEIDAAKAAGPVDPLESTRRLEQAQAAVGGELQAVRDEQEQRESAKAQLAHTIANASATAAAVEDYINTNRGGVGTEARTRLNEANQQLDAARSLAPSDPVQALAVAQRADQLAAAASRLAQQDVNAYRNQAGPGGGMGGGFGGGAGGGGNAGAMLGGILLGGLLGGSGGGRGGGFGAPSPSRRRGPAPGSFGGSGRRGGGGRF</sequence>
<proteinExistence type="predicted"/>
<reference evidence="6" key="1">
    <citation type="submission" date="2023-06" db="EMBL/GenBank/DDBJ databases">
        <title>Gycomyces niveus sp.nov., a novel actinomycete isolated from soil in Shouguang.</title>
        <authorList>
            <person name="Yang X."/>
            <person name="Zhao J."/>
        </authorList>
    </citation>
    <scope>NUCLEOTIDE SEQUENCE</scope>
    <source>
        <strain evidence="6">NEAU C2</strain>
    </source>
</reference>
<comment type="caution">
    <text evidence="6">The sequence shown here is derived from an EMBL/GenBank/DDBJ whole genome shotgun (WGS) entry which is preliminary data.</text>
</comment>
<name>A0ABT7YUR3_9ACTN</name>
<feature type="chain" id="PRO_5046588391" evidence="4">
    <location>
        <begin position="27"/>
        <end position="662"/>
    </location>
</feature>
<dbReference type="CDD" id="cd12087">
    <property type="entry name" value="TM_EGFR-like"/>
    <property type="match status" value="1"/>
</dbReference>
<keyword evidence="3" id="KW-0812">Transmembrane</keyword>
<accession>A0ABT7YUR3</accession>
<keyword evidence="1" id="KW-0175">Coiled coil</keyword>
<gene>
    <name evidence="6" type="ORF">QWI33_21855</name>
</gene>
<keyword evidence="3" id="KW-0472">Membrane</keyword>
<feature type="domain" description="TPM" evidence="5">
    <location>
        <begin position="47"/>
        <end position="152"/>
    </location>
</feature>
<evidence type="ECO:0000256" key="3">
    <source>
        <dbReference type="SAM" id="Phobius"/>
    </source>
</evidence>
<feature type="region of interest" description="Disordered" evidence="2">
    <location>
        <begin position="628"/>
        <end position="662"/>
    </location>
</feature>
<organism evidence="6 7">
    <name type="scientific">Glycomyces tritici</name>
    <dbReference type="NCBI Taxonomy" id="2665176"/>
    <lineage>
        <taxon>Bacteria</taxon>
        <taxon>Bacillati</taxon>
        <taxon>Actinomycetota</taxon>
        <taxon>Actinomycetes</taxon>
        <taxon>Glycomycetales</taxon>
        <taxon>Glycomycetaceae</taxon>
        <taxon>Glycomyces</taxon>
    </lineage>
</organism>
<keyword evidence="7" id="KW-1185">Reference proteome</keyword>
<evidence type="ECO:0000256" key="1">
    <source>
        <dbReference type="SAM" id="Coils"/>
    </source>
</evidence>
<feature type="signal peptide" evidence="4">
    <location>
        <begin position="1"/>
        <end position="26"/>
    </location>
</feature>
<evidence type="ECO:0000259" key="5">
    <source>
        <dbReference type="Pfam" id="PF04536"/>
    </source>
</evidence>
<evidence type="ECO:0000256" key="4">
    <source>
        <dbReference type="SAM" id="SignalP"/>
    </source>
</evidence>
<feature type="transmembrane region" description="Helical" evidence="3">
    <location>
        <begin position="164"/>
        <end position="185"/>
    </location>
</feature>
<evidence type="ECO:0000313" key="6">
    <source>
        <dbReference type="EMBL" id="MDN3242380.1"/>
    </source>
</evidence>
<dbReference type="Proteomes" id="UP001171902">
    <property type="component" value="Unassembled WGS sequence"/>
</dbReference>
<dbReference type="Gene3D" id="3.10.310.50">
    <property type="match status" value="1"/>
</dbReference>
<evidence type="ECO:0000313" key="7">
    <source>
        <dbReference type="Proteomes" id="UP001171902"/>
    </source>
</evidence>
<feature type="coiled-coil region" evidence="1">
    <location>
        <begin position="349"/>
        <end position="376"/>
    </location>
</feature>
<evidence type="ECO:0000256" key="2">
    <source>
        <dbReference type="SAM" id="MobiDB-lite"/>
    </source>
</evidence>
<dbReference type="InterPro" id="IPR007621">
    <property type="entry name" value="TPM_dom"/>
</dbReference>
<keyword evidence="3" id="KW-1133">Transmembrane helix</keyword>